<dbReference type="RefSeq" id="WP_045748788.1">
    <property type="nucleotide sequence ID" value="NZ_FUZK01000002.1"/>
</dbReference>
<dbReference type="KEGG" id="aoc:Aocu_01290"/>
<reference evidence="2" key="1">
    <citation type="submission" date="2014-05" db="EMBL/GenBank/DDBJ databases">
        <authorList>
            <person name="Kube M."/>
        </authorList>
    </citation>
    <scope>NUCLEOTIDE SEQUENCE [LARGE SCALE GENOMIC DNA]</scope>
</reference>
<protein>
    <submittedName>
        <fullName evidence="1">Phage protein L2_04 of Acholeplasma phage L2</fullName>
    </submittedName>
</protein>
<dbReference type="InParanoid" id="A0A061AH01"/>
<accession>A0A061AH01</accession>
<dbReference type="AlphaFoldDB" id="A0A061AH01"/>
<evidence type="ECO:0000313" key="2">
    <source>
        <dbReference type="Proteomes" id="UP000032434"/>
    </source>
</evidence>
<proteinExistence type="predicted"/>
<dbReference type="InterPro" id="IPR027417">
    <property type="entry name" value="P-loop_NTPase"/>
</dbReference>
<keyword evidence="2" id="KW-1185">Reference proteome</keyword>
<dbReference type="HOGENOM" id="CLU_876101_0_0_14"/>
<dbReference type="EMBL" id="LK028559">
    <property type="protein sequence ID" value="CDR30202.1"/>
    <property type="molecule type" value="Genomic_DNA"/>
</dbReference>
<name>A0A061AH01_9MOLU</name>
<dbReference type="STRING" id="35623.Aocu_01290"/>
<dbReference type="SUPFAM" id="SSF52540">
    <property type="entry name" value="P-loop containing nucleoside triphosphate hydrolases"/>
    <property type="match status" value="1"/>
</dbReference>
<gene>
    <name evidence="1" type="ORF">Aocu_01290</name>
</gene>
<dbReference type="Gene3D" id="3.40.50.300">
    <property type="entry name" value="P-loop containing nucleotide triphosphate hydrolases"/>
    <property type="match status" value="1"/>
</dbReference>
<evidence type="ECO:0000313" key="1">
    <source>
        <dbReference type="EMBL" id="CDR30202.1"/>
    </source>
</evidence>
<dbReference type="PATRIC" id="fig|35623.3.peg.129"/>
<dbReference type="Proteomes" id="UP000032434">
    <property type="component" value="Chromosome 1"/>
</dbReference>
<organism evidence="1 2">
    <name type="scientific">Acholeplasma oculi</name>
    <dbReference type="NCBI Taxonomy" id="35623"/>
    <lineage>
        <taxon>Bacteria</taxon>
        <taxon>Bacillati</taxon>
        <taxon>Mycoplasmatota</taxon>
        <taxon>Mollicutes</taxon>
        <taxon>Acholeplasmatales</taxon>
        <taxon>Acholeplasmataceae</taxon>
        <taxon>Acholeplasma</taxon>
    </lineage>
</organism>
<sequence>MIMSSLKHDDLRKKLAHLPDKFYIKLAKIQKSTLLFCNNVLRAWQNLFSIEKGNPGFKRARFLAYPWSRIIWVWIYKKSKQKNVERILTDYDGFHVIGGNTGAGKSSLAFELAERDRVLLGKPWYFNTEIEKKRFNEDLKAYIKYHKFIPFHKVWSGFKMHMQLNKKYYSAYLIDELHRIFDYRQNMTIEYLASFEPFRDYAVVSRKHIGRIIGITQMDRLDIQLMYLVKYWHKPRINVGFDVPDWMFKTGLFRFKPLGWDIISYTVDTSDPYNMLKEYSKWYLPNEYADFDYFDTYAFSDAYNYLPMDQPKLLKGN</sequence>
<dbReference type="OrthoDB" id="384928at2"/>